<keyword evidence="1" id="KW-0732">Signal</keyword>
<proteinExistence type="predicted"/>
<accession>A0AA96JCB6</accession>
<name>A0AA96JCB6_9MICO</name>
<organism evidence="2">
    <name type="scientific">Demequina capsici</name>
    <dbReference type="NCBI Taxonomy" id="3075620"/>
    <lineage>
        <taxon>Bacteria</taxon>
        <taxon>Bacillati</taxon>
        <taxon>Actinomycetota</taxon>
        <taxon>Actinomycetes</taxon>
        <taxon>Micrococcales</taxon>
        <taxon>Demequinaceae</taxon>
        <taxon>Demequina</taxon>
    </lineage>
</organism>
<evidence type="ECO:0000313" key="2">
    <source>
        <dbReference type="EMBL" id="WNM26746.1"/>
    </source>
</evidence>
<feature type="chain" id="PRO_5041667234" description="DUF4352 domain-containing protein" evidence="1">
    <location>
        <begin position="30"/>
        <end position="198"/>
    </location>
</feature>
<sequence length="198" mass="19680">MHHPFHRRAAAATTAGLVGLALLTGCSTASPSSSTGTSSGPAPTTASGATTASAVLPVASDPIVDTSTTPGLAVTQVLLEDNTDASGAAISDCLQVTISNTSSQEATGLEMFYTMTDTTTGASESYYQALDGLSIPAGGSATVWFDGGSGTGHYAENAYSIYRSSTNEIDFTVEVAASGLQIATGTGIKSPGGAEQAD</sequence>
<protein>
    <recommendedName>
        <fullName evidence="3">DUF4352 domain-containing protein</fullName>
    </recommendedName>
</protein>
<feature type="signal peptide" evidence="1">
    <location>
        <begin position="1"/>
        <end position="29"/>
    </location>
</feature>
<dbReference type="RefSeq" id="WP_313542635.1">
    <property type="nucleotide sequence ID" value="NZ_CP134880.1"/>
</dbReference>
<reference evidence="2" key="1">
    <citation type="submission" date="2023-09" db="EMBL/GenBank/DDBJ databases">
        <title>Demequina sp. a novel bacteria isolated from Capsicum annuum.</title>
        <authorList>
            <person name="Humaira Z."/>
            <person name="Lee J."/>
            <person name="Cho D."/>
        </authorList>
    </citation>
    <scope>NUCLEOTIDE SEQUENCE</scope>
    <source>
        <strain evidence="2">PMTSA13</strain>
    </source>
</reference>
<dbReference type="AlphaFoldDB" id="A0AA96JCB6"/>
<evidence type="ECO:0000256" key="1">
    <source>
        <dbReference type="SAM" id="SignalP"/>
    </source>
</evidence>
<dbReference type="Proteomes" id="UP001303408">
    <property type="component" value="Chromosome"/>
</dbReference>
<dbReference type="EMBL" id="CP134880">
    <property type="protein sequence ID" value="WNM26746.1"/>
    <property type="molecule type" value="Genomic_DNA"/>
</dbReference>
<evidence type="ECO:0008006" key="3">
    <source>
        <dbReference type="Google" id="ProtNLM"/>
    </source>
</evidence>
<dbReference type="PROSITE" id="PS51257">
    <property type="entry name" value="PROKAR_LIPOPROTEIN"/>
    <property type="match status" value="1"/>
</dbReference>
<gene>
    <name evidence="2" type="ORF">RN607_11140</name>
</gene>
<dbReference type="KEGG" id="dcp:RN607_11140"/>